<dbReference type="AlphaFoldDB" id="A0A9P8PPU8"/>
<keyword evidence="3" id="KW-1185">Reference proteome</keyword>
<protein>
    <submittedName>
        <fullName evidence="2">Uncharacterized protein</fullName>
    </submittedName>
</protein>
<organism evidence="2 3">
    <name type="scientific">Ogataea polymorpha</name>
    <dbReference type="NCBI Taxonomy" id="460523"/>
    <lineage>
        <taxon>Eukaryota</taxon>
        <taxon>Fungi</taxon>
        <taxon>Dikarya</taxon>
        <taxon>Ascomycota</taxon>
        <taxon>Saccharomycotina</taxon>
        <taxon>Pichiomycetes</taxon>
        <taxon>Pichiales</taxon>
        <taxon>Pichiaceae</taxon>
        <taxon>Ogataea</taxon>
    </lineage>
</organism>
<reference evidence="2" key="2">
    <citation type="submission" date="2021-01" db="EMBL/GenBank/DDBJ databases">
        <authorList>
            <person name="Schikora-Tamarit M.A."/>
        </authorList>
    </citation>
    <scope>NUCLEOTIDE SEQUENCE</scope>
    <source>
        <strain evidence="2">NCAIM Y.01608</strain>
    </source>
</reference>
<evidence type="ECO:0000256" key="1">
    <source>
        <dbReference type="SAM" id="MobiDB-lite"/>
    </source>
</evidence>
<comment type="caution">
    <text evidence="2">The sequence shown here is derived from an EMBL/GenBank/DDBJ whole genome shotgun (WGS) entry which is preliminary data.</text>
</comment>
<gene>
    <name evidence="2" type="ORF">OGATHE_001694</name>
</gene>
<accession>A0A9P8PPU8</accession>
<dbReference type="Proteomes" id="UP000788993">
    <property type="component" value="Unassembled WGS sequence"/>
</dbReference>
<name>A0A9P8PPU8_9ASCO</name>
<proteinExistence type="predicted"/>
<reference evidence="2" key="1">
    <citation type="journal article" date="2021" name="Open Biol.">
        <title>Shared evolutionary footprints suggest mitochondrial oxidative damage underlies multiple complex I losses in fungi.</title>
        <authorList>
            <person name="Schikora-Tamarit M.A."/>
            <person name="Marcet-Houben M."/>
            <person name="Nosek J."/>
            <person name="Gabaldon T."/>
        </authorList>
    </citation>
    <scope>NUCLEOTIDE SEQUENCE</scope>
    <source>
        <strain evidence="2">NCAIM Y.01608</strain>
    </source>
</reference>
<dbReference type="EMBL" id="JAEUBD010000382">
    <property type="protein sequence ID" value="KAH3675354.1"/>
    <property type="molecule type" value="Genomic_DNA"/>
</dbReference>
<feature type="region of interest" description="Disordered" evidence="1">
    <location>
        <begin position="1"/>
        <end position="45"/>
    </location>
</feature>
<evidence type="ECO:0000313" key="3">
    <source>
        <dbReference type="Proteomes" id="UP000788993"/>
    </source>
</evidence>
<sequence>MPPISGREAAGSSFNSRLEPDEDLPSSPDSLTNARHSGARYGSDPTMPETWMMFWSGSLSGILNLAAEPKSISFSIPVSLTTQLSSFKSR</sequence>
<evidence type="ECO:0000313" key="2">
    <source>
        <dbReference type="EMBL" id="KAH3675354.1"/>
    </source>
</evidence>